<dbReference type="PROSITE" id="PS50178">
    <property type="entry name" value="ZF_FYVE"/>
    <property type="match status" value="1"/>
</dbReference>
<feature type="region of interest" description="Disordered" evidence="5">
    <location>
        <begin position="413"/>
        <end position="434"/>
    </location>
</feature>
<feature type="domain" description="FYVE-type" evidence="6">
    <location>
        <begin position="256"/>
        <end position="322"/>
    </location>
</feature>
<dbReference type="EMBL" id="JH767132">
    <property type="protein sequence ID" value="EQC42764.1"/>
    <property type="molecule type" value="Genomic_DNA"/>
</dbReference>
<keyword evidence="2 4" id="KW-0863">Zinc-finger</keyword>
<protein>
    <recommendedName>
        <fullName evidence="6">FYVE-type domain-containing protein</fullName>
    </recommendedName>
</protein>
<reference evidence="7 8" key="1">
    <citation type="submission" date="2012-04" db="EMBL/GenBank/DDBJ databases">
        <title>The Genome Sequence of Saprolegnia declina VS20.</title>
        <authorList>
            <consortium name="The Broad Institute Genome Sequencing Platform"/>
            <person name="Russ C."/>
            <person name="Nusbaum C."/>
            <person name="Tyler B."/>
            <person name="van West P."/>
            <person name="Dieguez-Uribeondo J."/>
            <person name="de Bruijn I."/>
            <person name="Tripathy S."/>
            <person name="Jiang R."/>
            <person name="Young S.K."/>
            <person name="Zeng Q."/>
            <person name="Gargeya S."/>
            <person name="Fitzgerald M."/>
            <person name="Haas B."/>
            <person name="Abouelleil A."/>
            <person name="Alvarado L."/>
            <person name="Arachchi H.M."/>
            <person name="Berlin A."/>
            <person name="Chapman S.B."/>
            <person name="Goldberg J."/>
            <person name="Griggs A."/>
            <person name="Gujja S."/>
            <person name="Hansen M."/>
            <person name="Howarth C."/>
            <person name="Imamovic A."/>
            <person name="Larimer J."/>
            <person name="McCowen C."/>
            <person name="Montmayeur A."/>
            <person name="Murphy C."/>
            <person name="Neiman D."/>
            <person name="Pearson M."/>
            <person name="Priest M."/>
            <person name="Roberts A."/>
            <person name="Saif S."/>
            <person name="Shea T."/>
            <person name="Sisk P."/>
            <person name="Sykes S."/>
            <person name="Wortman J."/>
            <person name="Nusbaum C."/>
            <person name="Birren B."/>
        </authorList>
    </citation>
    <scope>NUCLEOTIDE SEQUENCE [LARGE SCALE GENOMIC DNA]</scope>
    <source>
        <strain evidence="7 8">VS20</strain>
    </source>
</reference>
<evidence type="ECO:0000256" key="4">
    <source>
        <dbReference type="PROSITE-ProRule" id="PRU00091"/>
    </source>
</evidence>
<dbReference type="InterPro" id="IPR017455">
    <property type="entry name" value="Znf_FYVE-rel"/>
</dbReference>
<dbReference type="Gene3D" id="3.30.40.10">
    <property type="entry name" value="Zinc/RING finger domain, C3HC4 (zinc finger)"/>
    <property type="match status" value="1"/>
</dbReference>
<dbReference type="Proteomes" id="UP000030762">
    <property type="component" value="Unassembled WGS sequence"/>
</dbReference>
<dbReference type="SMART" id="SM00064">
    <property type="entry name" value="FYVE"/>
    <property type="match status" value="1"/>
</dbReference>
<dbReference type="STRING" id="1156394.T0QWZ9"/>
<name>T0QWZ9_SAPDV</name>
<evidence type="ECO:0000313" key="8">
    <source>
        <dbReference type="Proteomes" id="UP000030762"/>
    </source>
</evidence>
<evidence type="ECO:0000256" key="2">
    <source>
        <dbReference type="ARBA" id="ARBA00022771"/>
    </source>
</evidence>
<dbReference type="InterPro" id="IPR011011">
    <property type="entry name" value="Znf_FYVE_PHD"/>
</dbReference>
<dbReference type="RefSeq" id="XP_008604187.1">
    <property type="nucleotide sequence ID" value="XM_008605965.1"/>
</dbReference>
<proteinExistence type="predicted"/>
<sequence>MRETRQSFMHAIQSMSKDPLDTHVHAKCARFATSAAKSLATDATKFKFKASSHGIEIYESVSRPYRVKAVALVPGDLEDIMFALGKQGAKAHEFRKTMFHLFQESFSEGVSLHAPGRGLDQQHVNLNWLALADASLRYDMTYMTATSRFLRRSTGLANAGSCPADVGVQIWQSVEIPELTTFTERDTGCTRLRLETSGFVVERTSTPQTSQVAFHLSFGGASVSTSWMQLLAERLASIASVFTRPGSLQLVPRSIWTFNAYCYSCFKSFGTFRRRHHCRLCGNSICSKCSVSVEITFPGSPTASHYDSTSVPCCHKCADTNSQLDQHLMELARPSRVSSGTKPSSPPPMPSTMSMTTTAVSPIHLSLRDISSLFAPEATDAPVSPTERVDDDVESPAESSFFRISKGSCMRVRTQSAQSTAPSSQRSSRSTLTESDIEASLELLNDDFDKIHMERLEAAKRRLNLDAAKEKRPLVYLY</sequence>
<feature type="region of interest" description="Disordered" evidence="5">
    <location>
        <begin position="376"/>
        <end position="398"/>
    </location>
</feature>
<dbReference type="AlphaFoldDB" id="T0QWZ9"/>
<feature type="region of interest" description="Disordered" evidence="5">
    <location>
        <begin position="333"/>
        <end position="355"/>
    </location>
</feature>
<dbReference type="InParanoid" id="T0QWZ9"/>
<evidence type="ECO:0000256" key="5">
    <source>
        <dbReference type="SAM" id="MobiDB-lite"/>
    </source>
</evidence>
<dbReference type="PANTHER" id="PTHR43102">
    <property type="entry name" value="SLR1143 PROTEIN"/>
    <property type="match status" value="1"/>
</dbReference>
<evidence type="ECO:0000313" key="7">
    <source>
        <dbReference type="EMBL" id="EQC42764.1"/>
    </source>
</evidence>
<feature type="compositionally biased region" description="Low complexity" evidence="5">
    <location>
        <begin position="413"/>
        <end position="431"/>
    </location>
</feature>
<keyword evidence="3" id="KW-0862">Zinc</keyword>
<dbReference type="OrthoDB" id="67542at2759"/>
<dbReference type="OMA" id="RISKGSC"/>
<keyword evidence="1" id="KW-0479">Metal-binding</keyword>
<dbReference type="InterPro" id="IPR000306">
    <property type="entry name" value="Znf_FYVE"/>
</dbReference>
<dbReference type="GO" id="GO:0008270">
    <property type="term" value="F:zinc ion binding"/>
    <property type="evidence" value="ECO:0007669"/>
    <property type="project" value="UniProtKB-KW"/>
</dbReference>
<organism evidence="7 8">
    <name type="scientific">Saprolegnia diclina (strain VS20)</name>
    <dbReference type="NCBI Taxonomy" id="1156394"/>
    <lineage>
        <taxon>Eukaryota</taxon>
        <taxon>Sar</taxon>
        <taxon>Stramenopiles</taxon>
        <taxon>Oomycota</taxon>
        <taxon>Saprolegniomycetes</taxon>
        <taxon>Saprolegniales</taxon>
        <taxon>Saprolegniaceae</taxon>
        <taxon>Saprolegnia</taxon>
    </lineage>
</organism>
<dbReference type="GeneID" id="19941214"/>
<evidence type="ECO:0000256" key="1">
    <source>
        <dbReference type="ARBA" id="ARBA00022723"/>
    </source>
</evidence>
<evidence type="ECO:0000259" key="6">
    <source>
        <dbReference type="PROSITE" id="PS50178"/>
    </source>
</evidence>
<evidence type="ECO:0000256" key="3">
    <source>
        <dbReference type="ARBA" id="ARBA00022833"/>
    </source>
</evidence>
<dbReference type="VEuPathDB" id="FungiDB:SDRG_00487"/>
<dbReference type="PANTHER" id="PTHR43102:SF2">
    <property type="entry name" value="GAF DOMAIN-CONTAINING PROTEIN"/>
    <property type="match status" value="1"/>
</dbReference>
<dbReference type="Pfam" id="PF01363">
    <property type="entry name" value="FYVE"/>
    <property type="match status" value="1"/>
</dbReference>
<accession>T0QWZ9</accession>
<gene>
    <name evidence="7" type="ORF">SDRG_00487</name>
</gene>
<keyword evidence="8" id="KW-1185">Reference proteome</keyword>
<dbReference type="SUPFAM" id="SSF57903">
    <property type="entry name" value="FYVE/PHD zinc finger"/>
    <property type="match status" value="1"/>
</dbReference>
<dbReference type="InterPro" id="IPR013083">
    <property type="entry name" value="Znf_RING/FYVE/PHD"/>
</dbReference>